<accession>X7ZZB6</accession>
<reference evidence="1" key="1">
    <citation type="submission" date="2014-01" db="EMBL/GenBank/DDBJ databases">
        <authorList>
            <person name="Brown-Elliot B."/>
            <person name="Wallace R."/>
            <person name="Lenaerts A."/>
            <person name="Ordway D."/>
            <person name="DeGroote M.A."/>
            <person name="Parker T."/>
            <person name="Sizemore C."/>
            <person name="Tallon L.J."/>
            <person name="Sadzewicz L.K."/>
            <person name="Sengamalay N."/>
            <person name="Fraser C.M."/>
            <person name="Hine E."/>
            <person name="Shefchek K.A."/>
            <person name="Das S.P."/>
            <person name="Tettelin H."/>
        </authorList>
    </citation>
    <scope>NUCLEOTIDE SEQUENCE [LARGE SCALE GENOMIC DNA]</scope>
    <source>
        <strain evidence="1">4042</strain>
    </source>
</reference>
<evidence type="ECO:0000313" key="1">
    <source>
        <dbReference type="EMBL" id="EUA23980.1"/>
    </source>
</evidence>
<dbReference type="AlphaFoldDB" id="X7ZZB6"/>
<dbReference type="PATRIC" id="fig|1299334.3.peg.6903"/>
<dbReference type="EMBL" id="JAOB01000068">
    <property type="protein sequence ID" value="EUA23980.1"/>
    <property type="molecule type" value="Genomic_DNA"/>
</dbReference>
<name>X7ZZB6_MYCXE</name>
<comment type="caution">
    <text evidence="1">The sequence shown here is derived from an EMBL/GenBank/DDBJ whole genome shotgun (WGS) entry which is preliminary data.</text>
</comment>
<sequence>MAADQLLATANGWHGLTSELLTTATPSELGFSSQASAAAVDAVHAGVAAAAEAFAARTQITAVKTAAASFAYASMDANSRDLLRAIGESL</sequence>
<proteinExistence type="predicted"/>
<protein>
    <recommendedName>
        <fullName evidence="2">PE family protein</fullName>
    </recommendedName>
</protein>
<organism evidence="1">
    <name type="scientific">Mycobacterium xenopi 4042</name>
    <dbReference type="NCBI Taxonomy" id="1299334"/>
    <lineage>
        <taxon>Bacteria</taxon>
        <taxon>Bacillati</taxon>
        <taxon>Actinomycetota</taxon>
        <taxon>Actinomycetes</taxon>
        <taxon>Mycobacteriales</taxon>
        <taxon>Mycobacteriaceae</taxon>
        <taxon>Mycobacterium</taxon>
    </lineage>
</organism>
<evidence type="ECO:0008006" key="2">
    <source>
        <dbReference type="Google" id="ProtNLM"/>
    </source>
</evidence>
<gene>
    <name evidence="1" type="ORF">I553_3468</name>
</gene>